<keyword evidence="2" id="KW-0574">Periplasm</keyword>
<sequence length="345" mass="37398">MTSFTRRSFLATASAASAFGLLSSPGIAQSKDLVVGTWGGTFGDLLKENVDEAILEPAGWNVLQEVSGPVPRRTKLITERTQRRGSMDAALLADFDMHAAAKVGALEELNADNVASYNNILPFLQKKHSVPLIYSAHAIVYRKDLITTPPESIAELWNPAYKGKIGLSDFLYTSNMAYSAIANGGTLSDFEGAEKGVQQWKDLDAKLLPSTEAVGQALSSGDIWITIISAARGYSWNKSGIDLGWVIPEEGAFPAVYEAAVPKNARNTDGGMAYMDALLNPRAQAAFAEKMGYLPTVKNGSISPELEAQIGFTQAEQNRLWQPDLDFIMENQASMLDSWNRTLKG</sequence>
<organism evidence="4 5">
    <name type="scientific">Roseibium algae</name>
    <dbReference type="NCBI Taxonomy" id="3123038"/>
    <lineage>
        <taxon>Bacteria</taxon>
        <taxon>Pseudomonadati</taxon>
        <taxon>Pseudomonadota</taxon>
        <taxon>Alphaproteobacteria</taxon>
        <taxon>Hyphomicrobiales</taxon>
        <taxon>Stappiaceae</taxon>
        <taxon>Roseibium</taxon>
    </lineage>
</organism>
<protein>
    <submittedName>
        <fullName evidence="4">Extracellular solute-binding protein</fullName>
    </submittedName>
</protein>
<reference evidence="4 5" key="1">
    <citation type="submission" date="2024-02" db="EMBL/GenBank/DDBJ databases">
        <title>Roseibium algae sp. nov., isolated from marine alga (Grateloupia sp.), showing potential in myo-inositol conversion.</title>
        <authorList>
            <person name="Wang Y."/>
        </authorList>
    </citation>
    <scope>NUCLEOTIDE SEQUENCE [LARGE SCALE GENOMIC DNA]</scope>
    <source>
        <strain evidence="4 5">H3510</strain>
    </source>
</reference>
<dbReference type="RefSeq" id="WP_340277850.1">
    <property type="nucleotide sequence ID" value="NZ_JBAKIA010000039.1"/>
</dbReference>
<gene>
    <name evidence="4" type="ORF">V6575_23075</name>
</gene>
<feature type="signal peptide" evidence="3">
    <location>
        <begin position="1"/>
        <end position="28"/>
    </location>
</feature>
<dbReference type="PANTHER" id="PTHR30006:SF2">
    <property type="entry name" value="ABC TRANSPORTER SUBSTRATE-BINDING PROTEIN"/>
    <property type="match status" value="1"/>
</dbReference>
<feature type="chain" id="PRO_5047299766" evidence="3">
    <location>
        <begin position="29"/>
        <end position="345"/>
    </location>
</feature>
<dbReference type="PANTHER" id="PTHR30006">
    <property type="entry name" value="THIAMINE-BINDING PERIPLASMIC PROTEIN-RELATED"/>
    <property type="match status" value="1"/>
</dbReference>
<proteinExistence type="predicted"/>
<evidence type="ECO:0000313" key="5">
    <source>
        <dbReference type="Proteomes" id="UP001385499"/>
    </source>
</evidence>
<dbReference type="SUPFAM" id="SSF53850">
    <property type="entry name" value="Periplasmic binding protein-like II"/>
    <property type="match status" value="1"/>
</dbReference>
<accession>A0ABU8TS10</accession>
<comment type="caution">
    <text evidence="4">The sequence shown here is derived from an EMBL/GenBank/DDBJ whole genome shotgun (WGS) entry which is preliminary data.</text>
</comment>
<dbReference type="InterPro" id="IPR006311">
    <property type="entry name" value="TAT_signal"/>
</dbReference>
<name>A0ABU8TS10_9HYPH</name>
<keyword evidence="5" id="KW-1185">Reference proteome</keyword>
<keyword evidence="1 3" id="KW-0732">Signal</keyword>
<evidence type="ECO:0000256" key="1">
    <source>
        <dbReference type="ARBA" id="ARBA00022729"/>
    </source>
</evidence>
<dbReference type="Proteomes" id="UP001385499">
    <property type="component" value="Unassembled WGS sequence"/>
</dbReference>
<dbReference type="EMBL" id="JBAKIA010000039">
    <property type="protein sequence ID" value="MEJ8476966.1"/>
    <property type="molecule type" value="Genomic_DNA"/>
</dbReference>
<dbReference type="PROSITE" id="PS51318">
    <property type="entry name" value="TAT"/>
    <property type="match status" value="1"/>
</dbReference>
<dbReference type="InterPro" id="IPR006059">
    <property type="entry name" value="SBP"/>
</dbReference>
<dbReference type="Pfam" id="PF13416">
    <property type="entry name" value="SBP_bac_8"/>
    <property type="match status" value="1"/>
</dbReference>
<evidence type="ECO:0000256" key="3">
    <source>
        <dbReference type="SAM" id="SignalP"/>
    </source>
</evidence>
<evidence type="ECO:0000313" key="4">
    <source>
        <dbReference type="EMBL" id="MEJ8476966.1"/>
    </source>
</evidence>
<evidence type="ECO:0000256" key="2">
    <source>
        <dbReference type="ARBA" id="ARBA00022764"/>
    </source>
</evidence>
<dbReference type="Gene3D" id="3.40.190.10">
    <property type="entry name" value="Periplasmic binding protein-like II"/>
    <property type="match status" value="2"/>
</dbReference>